<dbReference type="InterPro" id="IPR029068">
    <property type="entry name" value="Glyas_Bleomycin-R_OHBP_Dase"/>
</dbReference>
<evidence type="ECO:0000313" key="3">
    <source>
        <dbReference type="Proteomes" id="UP000029385"/>
    </source>
</evidence>
<sequence>MTRTYTPPVGTPGWFELATTDQDGARRFYAGLFGWTPEETPLPDGSSYTVFKHGGRDVAACYTMMADQRAQGVPVHWGVYFRVEDCDAAVASVLAAGGKLLAEPFEVMGLLRMAVVSDPEGAVFCLSQPRTHPGVGVFRDPDAMLWVELSTRDIRRAESFYGTIFPWTFSDHDGAPEVYRVFSVAGEGYGGLLQMDEQWAGIPTHWSVYVHATDIDAKVAQALALGGSIVVPVFRAPGVGRIALLADPSGGKFYLIEPTEMG</sequence>
<keyword evidence="3" id="KW-1185">Reference proteome</keyword>
<dbReference type="AlphaFoldDB" id="A0A091AV43"/>
<dbReference type="CDD" id="cd07247">
    <property type="entry name" value="SgaA_N_like"/>
    <property type="match status" value="2"/>
</dbReference>
<dbReference type="SUPFAM" id="SSF54593">
    <property type="entry name" value="Glyoxalase/Bleomycin resistance protein/Dihydroxybiphenyl dioxygenase"/>
    <property type="match status" value="2"/>
</dbReference>
<reference evidence="2 3" key="1">
    <citation type="submission" date="2013-09" db="EMBL/GenBank/DDBJ databases">
        <title>Genome sequencing of Arenimonas oryziterrae.</title>
        <authorList>
            <person name="Chen F."/>
            <person name="Wang G."/>
        </authorList>
    </citation>
    <scope>NUCLEOTIDE SEQUENCE [LARGE SCALE GENOMIC DNA]</scope>
    <source>
        <strain evidence="2 3">YC6267</strain>
    </source>
</reference>
<dbReference type="eggNOG" id="COG3324">
    <property type="taxonomic scope" value="Bacteria"/>
</dbReference>
<gene>
    <name evidence="2" type="ORF">N789_12835</name>
</gene>
<evidence type="ECO:0000259" key="1">
    <source>
        <dbReference type="PROSITE" id="PS51819"/>
    </source>
</evidence>
<dbReference type="EMBL" id="AVCI01000009">
    <property type="protein sequence ID" value="KFN42519.1"/>
    <property type="molecule type" value="Genomic_DNA"/>
</dbReference>
<dbReference type="PROSITE" id="PS51819">
    <property type="entry name" value="VOC"/>
    <property type="match status" value="2"/>
</dbReference>
<dbReference type="InterPro" id="IPR052164">
    <property type="entry name" value="Anthracycline_SecMetBiosynth"/>
</dbReference>
<evidence type="ECO:0000313" key="2">
    <source>
        <dbReference type="EMBL" id="KFN42519.1"/>
    </source>
</evidence>
<dbReference type="InterPro" id="IPR037523">
    <property type="entry name" value="VOC_core"/>
</dbReference>
<protein>
    <recommendedName>
        <fullName evidence="1">VOC domain-containing protein</fullName>
    </recommendedName>
</protein>
<comment type="caution">
    <text evidence="2">The sequence shown here is derived from an EMBL/GenBank/DDBJ whole genome shotgun (WGS) entry which is preliminary data.</text>
</comment>
<dbReference type="InterPro" id="IPR041581">
    <property type="entry name" value="Glyoxalase_6"/>
</dbReference>
<name>A0A091AV43_9GAMM</name>
<proteinExistence type="predicted"/>
<dbReference type="Gene3D" id="3.10.180.10">
    <property type="entry name" value="2,3-Dihydroxybiphenyl 1,2-Dioxygenase, domain 1"/>
    <property type="match status" value="2"/>
</dbReference>
<dbReference type="OrthoDB" id="9793039at2"/>
<dbReference type="Pfam" id="PF18029">
    <property type="entry name" value="Glyoxalase_6"/>
    <property type="match status" value="2"/>
</dbReference>
<feature type="domain" description="VOC" evidence="1">
    <location>
        <begin position="143"/>
        <end position="258"/>
    </location>
</feature>
<accession>A0A091AV43</accession>
<feature type="domain" description="VOC" evidence="1">
    <location>
        <begin position="11"/>
        <end position="129"/>
    </location>
</feature>
<dbReference type="PANTHER" id="PTHR33993">
    <property type="entry name" value="GLYOXALASE-RELATED"/>
    <property type="match status" value="1"/>
</dbReference>
<dbReference type="PATRIC" id="fig|1121015.4.peg.2036"/>
<organism evidence="2 3">
    <name type="scientific">Arenimonas oryziterrae DSM 21050 = YC6267</name>
    <dbReference type="NCBI Taxonomy" id="1121015"/>
    <lineage>
        <taxon>Bacteria</taxon>
        <taxon>Pseudomonadati</taxon>
        <taxon>Pseudomonadota</taxon>
        <taxon>Gammaproteobacteria</taxon>
        <taxon>Lysobacterales</taxon>
        <taxon>Lysobacteraceae</taxon>
        <taxon>Arenimonas</taxon>
    </lineage>
</organism>
<dbReference type="RefSeq" id="WP_022970214.1">
    <property type="nucleotide sequence ID" value="NZ_ATVD01000006.1"/>
</dbReference>
<dbReference type="STRING" id="1121015.GCA_000420545_02609"/>
<dbReference type="PANTHER" id="PTHR33993:SF14">
    <property type="entry name" value="GB|AAF24581.1"/>
    <property type="match status" value="1"/>
</dbReference>
<dbReference type="Proteomes" id="UP000029385">
    <property type="component" value="Unassembled WGS sequence"/>
</dbReference>